<dbReference type="Pfam" id="PF00990">
    <property type="entry name" value="GGDEF"/>
    <property type="match status" value="1"/>
</dbReference>
<evidence type="ECO:0000259" key="5">
    <source>
        <dbReference type="PROSITE" id="PS50887"/>
    </source>
</evidence>
<evidence type="ECO:0000313" key="7">
    <source>
        <dbReference type="Proteomes" id="UP001166585"/>
    </source>
</evidence>
<evidence type="ECO:0000256" key="1">
    <source>
        <dbReference type="ARBA" id="ARBA00012528"/>
    </source>
</evidence>
<feature type="domain" description="PAC" evidence="4">
    <location>
        <begin position="76"/>
        <end position="126"/>
    </location>
</feature>
<comment type="catalytic activity">
    <reaction evidence="2">
        <text>2 GTP = 3',3'-c-di-GMP + 2 diphosphate</text>
        <dbReference type="Rhea" id="RHEA:24898"/>
        <dbReference type="ChEBI" id="CHEBI:33019"/>
        <dbReference type="ChEBI" id="CHEBI:37565"/>
        <dbReference type="ChEBI" id="CHEBI:58805"/>
        <dbReference type="EC" id="2.7.7.65"/>
    </reaction>
</comment>
<dbReference type="Pfam" id="PF08448">
    <property type="entry name" value="PAS_4"/>
    <property type="match status" value="1"/>
</dbReference>
<protein>
    <recommendedName>
        <fullName evidence="1">diguanylate cyclase</fullName>
        <ecNumber evidence="1">2.7.7.65</ecNumber>
    </recommendedName>
</protein>
<dbReference type="SUPFAM" id="SSF55073">
    <property type="entry name" value="Nucleotide cyclase"/>
    <property type="match status" value="1"/>
</dbReference>
<dbReference type="InterPro" id="IPR050469">
    <property type="entry name" value="Diguanylate_Cyclase"/>
</dbReference>
<dbReference type="Gene3D" id="3.30.450.20">
    <property type="entry name" value="PAS domain"/>
    <property type="match status" value="1"/>
</dbReference>
<keyword evidence="3" id="KW-0175">Coiled coil</keyword>
<proteinExistence type="predicted"/>
<reference evidence="6" key="1">
    <citation type="submission" date="2021-05" db="EMBL/GenBank/DDBJ databases">
        <authorList>
            <person name="Sun Q."/>
            <person name="Inoue M."/>
        </authorList>
    </citation>
    <scope>NUCLEOTIDE SEQUENCE</scope>
    <source>
        <strain evidence="6">VKM B-3255</strain>
    </source>
</reference>
<feature type="coiled-coil region" evidence="3">
    <location>
        <begin position="110"/>
        <end position="144"/>
    </location>
</feature>
<dbReference type="InterPro" id="IPR000700">
    <property type="entry name" value="PAS-assoc_C"/>
</dbReference>
<organism evidence="6 7">
    <name type="scientific">Ancylobacter radicis</name>
    <dbReference type="NCBI Taxonomy" id="2836179"/>
    <lineage>
        <taxon>Bacteria</taxon>
        <taxon>Pseudomonadati</taxon>
        <taxon>Pseudomonadota</taxon>
        <taxon>Alphaproteobacteria</taxon>
        <taxon>Hyphomicrobiales</taxon>
        <taxon>Xanthobacteraceae</taxon>
        <taxon>Ancylobacter</taxon>
    </lineage>
</organism>
<dbReference type="InterPro" id="IPR029787">
    <property type="entry name" value="Nucleotide_cyclase"/>
</dbReference>
<dbReference type="PANTHER" id="PTHR45138">
    <property type="entry name" value="REGULATORY COMPONENTS OF SENSORY TRANSDUCTION SYSTEM"/>
    <property type="match status" value="1"/>
</dbReference>
<dbReference type="CDD" id="cd01949">
    <property type="entry name" value="GGDEF"/>
    <property type="match status" value="1"/>
</dbReference>
<name>A0ABS5R1P7_9HYPH</name>
<dbReference type="NCBIfam" id="TIGR00229">
    <property type="entry name" value="sensory_box"/>
    <property type="match status" value="1"/>
</dbReference>
<evidence type="ECO:0000313" key="6">
    <source>
        <dbReference type="EMBL" id="MBS9475593.1"/>
    </source>
</evidence>
<keyword evidence="7" id="KW-1185">Reference proteome</keyword>
<feature type="domain" description="GGDEF" evidence="5">
    <location>
        <begin position="172"/>
        <end position="314"/>
    </location>
</feature>
<dbReference type="EMBL" id="JAHCQH010000004">
    <property type="protein sequence ID" value="MBS9475593.1"/>
    <property type="molecule type" value="Genomic_DNA"/>
</dbReference>
<evidence type="ECO:0000259" key="4">
    <source>
        <dbReference type="PROSITE" id="PS50113"/>
    </source>
</evidence>
<gene>
    <name evidence="6" type="ORF">KIP89_00530</name>
</gene>
<evidence type="ECO:0000256" key="2">
    <source>
        <dbReference type="ARBA" id="ARBA00034247"/>
    </source>
</evidence>
<dbReference type="NCBIfam" id="TIGR00254">
    <property type="entry name" value="GGDEF"/>
    <property type="match status" value="1"/>
</dbReference>
<dbReference type="PANTHER" id="PTHR45138:SF9">
    <property type="entry name" value="DIGUANYLATE CYCLASE DGCM-RELATED"/>
    <property type="match status" value="1"/>
</dbReference>
<dbReference type="Proteomes" id="UP001166585">
    <property type="component" value="Unassembled WGS sequence"/>
</dbReference>
<dbReference type="RefSeq" id="WP_213753464.1">
    <property type="nucleotide sequence ID" value="NZ_JAHCQH010000004.1"/>
</dbReference>
<dbReference type="InterPro" id="IPR035965">
    <property type="entry name" value="PAS-like_dom_sf"/>
</dbReference>
<accession>A0ABS5R1P7</accession>
<dbReference type="SMART" id="SM00267">
    <property type="entry name" value="GGDEF"/>
    <property type="match status" value="1"/>
</dbReference>
<dbReference type="EC" id="2.7.7.65" evidence="1"/>
<dbReference type="SUPFAM" id="SSF55785">
    <property type="entry name" value="PYP-like sensor domain (PAS domain)"/>
    <property type="match status" value="1"/>
</dbReference>
<comment type="caution">
    <text evidence="6">The sequence shown here is derived from an EMBL/GenBank/DDBJ whole genome shotgun (WGS) entry which is preliminary data.</text>
</comment>
<dbReference type="InterPro" id="IPR000014">
    <property type="entry name" value="PAS"/>
</dbReference>
<dbReference type="Gene3D" id="3.30.70.270">
    <property type="match status" value="1"/>
</dbReference>
<dbReference type="PROSITE" id="PS50113">
    <property type="entry name" value="PAC"/>
    <property type="match status" value="1"/>
</dbReference>
<sequence>MLAHLSAEDLRRIYLDFPIASCLISREGHILAANREFAGVIPDPGDGITGRNVGDVFGEAALNISKRIFATFDRGAAEPPQEISLFGRVFIVSVRPIRDEGGQINAICTALTEITEQKRLEERLESANQELQAANRRLAEAASTDALTGLWNRHALEELLPREILRCRREGAPISVLLIDVDDFKKYNDRYGHLAGDDTLHAVAQVMGSVLRRPGDIVARFGGEEFIVVLPGTAANGALKVAESLHKAVEALEIEHASISGARLSISTGAACLSRIPHDATISEVRSQLIERADQALYAVKAEGGRGIRLHWDAGSLPSADGQLMPAR</sequence>
<dbReference type="InterPro" id="IPR013656">
    <property type="entry name" value="PAS_4"/>
</dbReference>
<dbReference type="InterPro" id="IPR000160">
    <property type="entry name" value="GGDEF_dom"/>
</dbReference>
<dbReference type="InterPro" id="IPR043128">
    <property type="entry name" value="Rev_trsase/Diguanyl_cyclase"/>
</dbReference>
<dbReference type="PROSITE" id="PS50887">
    <property type="entry name" value="GGDEF"/>
    <property type="match status" value="1"/>
</dbReference>
<evidence type="ECO:0000256" key="3">
    <source>
        <dbReference type="SAM" id="Coils"/>
    </source>
</evidence>